<organism evidence="2 3">
    <name type="scientific">Elysia crispata</name>
    <name type="common">lettuce slug</name>
    <dbReference type="NCBI Taxonomy" id="231223"/>
    <lineage>
        <taxon>Eukaryota</taxon>
        <taxon>Metazoa</taxon>
        <taxon>Spiralia</taxon>
        <taxon>Lophotrochozoa</taxon>
        <taxon>Mollusca</taxon>
        <taxon>Gastropoda</taxon>
        <taxon>Heterobranchia</taxon>
        <taxon>Euthyneura</taxon>
        <taxon>Panpulmonata</taxon>
        <taxon>Sacoglossa</taxon>
        <taxon>Placobranchoidea</taxon>
        <taxon>Plakobranchidae</taxon>
        <taxon>Elysia</taxon>
    </lineage>
</organism>
<protein>
    <submittedName>
        <fullName evidence="2">Uncharacterized protein</fullName>
    </submittedName>
</protein>
<feature type="compositionally biased region" description="Acidic residues" evidence="1">
    <location>
        <begin position="59"/>
        <end position="72"/>
    </location>
</feature>
<evidence type="ECO:0000313" key="3">
    <source>
        <dbReference type="Proteomes" id="UP001283361"/>
    </source>
</evidence>
<sequence>MRLNIAATEVPGQAANIVTSELSRGGGQRSVEIEGFSSCDVAGARRMMVQGNGGCSDCDGTDDEEQGEVGGR</sequence>
<reference evidence="2" key="1">
    <citation type="journal article" date="2023" name="G3 (Bethesda)">
        <title>A reference genome for the long-term kleptoplast-retaining sea slug Elysia crispata morphotype clarki.</title>
        <authorList>
            <person name="Eastman K.E."/>
            <person name="Pendleton A.L."/>
            <person name="Shaikh M.A."/>
            <person name="Suttiyut T."/>
            <person name="Ogas R."/>
            <person name="Tomko P."/>
            <person name="Gavelis G."/>
            <person name="Widhalm J.R."/>
            <person name="Wisecaver J.H."/>
        </authorList>
    </citation>
    <scope>NUCLEOTIDE SEQUENCE</scope>
    <source>
        <strain evidence="2">ECLA1</strain>
    </source>
</reference>
<evidence type="ECO:0000313" key="2">
    <source>
        <dbReference type="EMBL" id="KAK3777512.1"/>
    </source>
</evidence>
<name>A0AAE1DP45_9GAST</name>
<proteinExistence type="predicted"/>
<keyword evidence="3" id="KW-1185">Reference proteome</keyword>
<dbReference type="EMBL" id="JAWDGP010003068">
    <property type="protein sequence ID" value="KAK3777512.1"/>
    <property type="molecule type" value="Genomic_DNA"/>
</dbReference>
<dbReference type="AlphaFoldDB" id="A0AAE1DP45"/>
<accession>A0AAE1DP45</accession>
<comment type="caution">
    <text evidence="2">The sequence shown here is derived from an EMBL/GenBank/DDBJ whole genome shotgun (WGS) entry which is preliminary data.</text>
</comment>
<evidence type="ECO:0000256" key="1">
    <source>
        <dbReference type="SAM" id="MobiDB-lite"/>
    </source>
</evidence>
<dbReference type="Proteomes" id="UP001283361">
    <property type="component" value="Unassembled WGS sequence"/>
</dbReference>
<gene>
    <name evidence="2" type="ORF">RRG08_044803</name>
</gene>
<feature type="region of interest" description="Disordered" evidence="1">
    <location>
        <begin position="52"/>
        <end position="72"/>
    </location>
</feature>